<evidence type="ECO:0000256" key="8">
    <source>
        <dbReference type="ARBA" id="ARBA00023242"/>
    </source>
</evidence>
<dbReference type="PROSITE" id="PS50071">
    <property type="entry name" value="HOMEOBOX_2"/>
    <property type="match status" value="1"/>
</dbReference>
<evidence type="ECO:0000256" key="1">
    <source>
        <dbReference type="ARBA" id="ARBA00004123"/>
    </source>
</evidence>
<evidence type="ECO:0000256" key="11">
    <source>
        <dbReference type="SAM" id="MobiDB-lite"/>
    </source>
</evidence>
<dbReference type="GO" id="GO:0005634">
    <property type="term" value="C:nucleus"/>
    <property type="evidence" value="ECO:0007669"/>
    <property type="project" value="UniProtKB-SubCell"/>
</dbReference>
<evidence type="ECO:0000259" key="12">
    <source>
        <dbReference type="PROSITE" id="PS50071"/>
    </source>
</evidence>
<comment type="caution">
    <text evidence="14">The sequence shown here is derived from an EMBL/GenBank/DDBJ whole genome shotgun (WGS) entry which is preliminary data.</text>
</comment>
<dbReference type="SMART" id="SM00389">
    <property type="entry name" value="HOX"/>
    <property type="match status" value="1"/>
</dbReference>
<comment type="subcellular location">
    <subcellularLocation>
        <location evidence="1 9 10">Nucleus</location>
    </subcellularLocation>
</comment>
<accession>A0AAN8V9X2</accession>
<dbReference type="GO" id="GO:0003677">
    <property type="term" value="F:DNA binding"/>
    <property type="evidence" value="ECO:0007669"/>
    <property type="project" value="UniProtKB-UniRule"/>
</dbReference>
<evidence type="ECO:0000256" key="3">
    <source>
        <dbReference type="ARBA" id="ARBA00023015"/>
    </source>
</evidence>
<dbReference type="GO" id="GO:0008289">
    <property type="term" value="F:lipid binding"/>
    <property type="evidence" value="ECO:0007669"/>
    <property type="project" value="InterPro"/>
</dbReference>
<evidence type="ECO:0000256" key="6">
    <source>
        <dbReference type="ARBA" id="ARBA00023155"/>
    </source>
</evidence>
<dbReference type="InterPro" id="IPR002913">
    <property type="entry name" value="START_lipid-bd_dom"/>
</dbReference>
<evidence type="ECO:0000313" key="15">
    <source>
        <dbReference type="Proteomes" id="UP001370490"/>
    </source>
</evidence>
<proteinExistence type="inferred from homology"/>
<dbReference type="Pfam" id="PF01852">
    <property type="entry name" value="START"/>
    <property type="match status" value="1"/>
</dbReference>
<reference evidence="14 15" key="1">
    <citation type="submission" date="2023-12" db="EMBL/GenBank/DDBJ databases">
        <title>A high-quality genome assembly for Dillenia turbinata (Dilleniales).</title>
        <authorList>
            <person name="Chanderbali A."/>
        </authorList>
    </citation>
    <scope>NUCLEOTIDE SEQUENCE [LARGE SCALE GENOMIC DNA]</scope>
    <source>
        <strain evidence="14">LSX21</strain>
        <tissue evidence="14">Leaf</tissue>
    </source>
</reference>
<dbReference type="Proteomes" id="UP001370490">
    <property type="component" value="Unassembled WGS sequence"/>
</dbReference>
<dbReference type="InterPro" id="IPR009057">
    <property type="entry name" value="Homeodomain-like_sf"/>
</dbReference>
<keyword evidence="4" id="KW-0175">Coiled coil</keyword>
<feature type="region of interest" description="Disordered" evidence="11">
    <location>
        <begin position="1"/>
        <end position="50"/>
    </location>
</feature>
<dbReference type="CDD" id="cd00086">
    <property type="entry name" value="homeodomain"/>
    <property type="match status" value="1"/>
</dbReference>
<dbReference type="SMART" id="SM00234">
    <property type="entry name" value="START"/>
    <property type="match status" value="1"/>
</dbReference>
<feature type="domain" description="START" evidence="13">
    <location>
        <begin position="275"/>
        <end position="483"/>
    </location>
</feature>
<evidence type="ECO:0000256" key="9">
    <source>
        <dbReference type="PROSITE-ProRule" id="PRU00108"/>
    </source>
</evidence>
<sequence length="755" mass="82973">MAKNSSSINKGKKVNGETSTPAAMNQTNEDNRFDSILLGPTRSSNESPDVLSYCAEDGEASERDNNKKYHRHTPHQIRELESFFKKCAHPDENTRAELGKRLNMDGRQVKFWFQNKRTQLKTHVGRHENFLYKQENDKLRMENFALKEAMRNRICNSCGGPAVLDETRFEDHALKIENFRLREEPCQIQSLAEKFLGREALSMATSFSSVPPESSLERAVGKMGLNSPGTIDGAASLVIPSLGGVSGALNLNPPAVPTIGTASMSSGGAMHVARALMALQELVQMAQTTDPLWFNTPDGEELLNCGEYLRLFPSDDIKPGGFVMEAARATGFVMIDSLSLVEAFMDVSRWADMFQCMVARATSVDMMFNGMGGNIDSLKLVNAEFQVLSPLVPNHHVQFLCCSKKQADGVWVVVDLSTNVGGISDGKLPFPNCRKLPSGIIVEDLANGLSKVTWVEHVAYDDRAVHNLYQPLVSSGMAFGAQRRCECFTVLMSSTCPENENRELTTDGWKSMIRMGDRMVYSFCTGVSASTVHKWEEANVGNAGEDVRALMRRSTDVPGEPSGVVLCAATSTWMPIPGRKLFDFLRDKELRNQWDLLSTGESVEQMVHIPRGDDPGNSISLLLAESANSAENNLLIFQESWTDGSGSMVAYARVDLQTMNLVMSGGESASMALLLSGFAIHPDCLPDSELCKNSKWKGKEIMSIGDGERGACLLTTAFQILVSNVPLEKLHVDSVNVMKTLILCTIQKIKEAFGC</sequence>
<dbReference type="InterPro" id="IPR042160">
    <property type="entry name" value="HD-Zip_IV"/>
</dbReference>
<name>A0AAN8V9X2_9MAGN</name>
<evidence type="ECO:0000256" key="4">
    <source>
        <dbReference type="ARBA" id="ARBA00023054"/>
    </source>
</evidence>
<dbReference type="PROSITE" id="PS50848">
    <property type="entry name" value="START"/>
    <property type="match status" value="1"/>
</dbReference>
<dbReference type="EMBL" id="JBAMMX010000015">
    <property type="protein sequence ID" value="KAK6926276.1"/>
    <property type="molecule type" value="Genomic_DNA"/>
</dbReference>
<dbReference type="PANTHER" id="PTHR45654">
    <property type="entry name" value="HOMEOBOX-LEUCINE ZIPPER PROTEIN MERISTEM L1"/>
    <property type="match status" value="1"/>
</dbReference>
<gene>
    <name evidence="14" type="ORF">RJ641_007995</name>
</gene>
<comment type="similarity">
    <text evidence="2">Belongs to the HD-ZIP homeobox family. Class IV subfamily.</text>
</comment>
<dbReference type="CDD" id="cd08875">
    <property type="entry name" value="START_ArGLABRA2_like"/>
    <property type="match status" value="1"/>
</dbReference>
<protein>
    <submittedName>
        <fullName evidence="14">START domain</fullName>
    </submittedName>
</protein>
<feature type="DNA-binding region" description="Homeobox" evidence="9">
    <location>
        <begin position="65"/>
        <end position="124"/>
    </location>
</feature>
<keyword evidence="8 9" id="KW-0539">Nucleus</keyword>
<evidence type="ECO:0000256" key="5">
    <source>
        <dbReference type="ARBA" id="ARBA00023125"/>
    </source>
</evidence>
<dbReference type="Pfam" id="PF25797">
    <property type="entry name" value="PDF2_C"/>
    <property type="match status" value="1"/>
</dbReference>
<dbReference type="FunFam" id="1.10.10.60:FF:000229">
    <property type="entry name" value="Homeobox-leucine zipper protein HDG1"/>
    <property type="match status" value="1"/>
</dbReference>
<feature type="domain" description="Homeobox" evidence="12">
    <location>
        <begin position="63"/>
        <end position="123"/>
    </location>
</feature>
<dbReference type="Gene3D" id="1.10.10.60">
    <property type="entry name" value="Homeodomain-like"/>
    <property type="match status" value="1"/>
</dbReference>
<evidence type="ECO:0000259" key="13">
    <source>
        <dbReference type="PROSITE" id="PS50848"/>
    </source>
</evidence>
<evidence type="ECO:0000256" key="2">
    <source>
        <dbReference type="ARBA" id="ARBA00006789"/>
    </source>
</evidence>
<dbReference type="AlphaFoldDB" id="A0AAN8V9X2"/>
<keyword evidence="3" id="KW-0805">Transcription regulation</keyword>
<organism evidence="14 15">
    <name type="scientific">Dillenia turbinata</name>
    <dbReference type="NCBI Taxonomy" id="194707"/>
    <lineage>
        <taxon>Eukaryota</taxon>
        <taxon>Viridiplantae</taxon>
        <taxon>Streptophyta</taxon>
        <taxon>Embryophyta</taxon>
        <taxon>Tracheophyta</taxon>
        <taxon>Spermatophyta</taxon>
        <taxon>Magnoliopsida</taxon>
        <taxon>eudicotyledons</taxon>
        <taxon>Gunneridae</taxon>
        <taxon>Pentapetalae</taxon>
        <taxon>Dilleniales</taxon>
        <taxon>Dilleniaceae</taxon>
        <taxon>Dillenia</taxon>
    </lineage>
</organism>
<evidence type="ECO:0000313" key="14">
    <source>
        <dbReference type="EMBL" id="KAK6926276.1"/>
    </source>
</evidence>
<dbReference type="SUPFAM" id="SSF46689">
    <property type="entry name" value="Homeodomain-like"/>
    <property type="match status" value="1"/>
</dbReference>
<feature type="compositionally biased region" description="Polar residues" evidence="11">
    <location>
        <begin position="16"/>
        <end position="28"/>
    </location>
</feature>
<evidence type="ECO:0000256" key="7">
    <source>
        <dbReference type="ARBA" id="ARBA00023163"/>
    </source>
</evidence>
<dbReference type="InterPro" id="IPR001356">
    <property type="entry name" value="HD"/>
</dbReference>
<keyword evidence="5 9" id="KW-0238">DNA-binding</keyword>
<dbReference type="SUPFAM" id="SSF55961">
    <property type="entry name" value="Bet v1-like"/>
    <property type="match status" value="2"/>
</dbReference>
<keyword evidence="7" id="KW-0804">Transcription</keyword>
<keyword evidence="6 9" id="KW-0371">Homeobox</keyword>
<dbReference type="PANTHER" id="PTHR45654:SF5">
    <property type="entry name" value="HOMEOBOX-LEUCINE ZIPPER PROTEIN ANTHOCYANINLESS 2-RELATED"/>
    <property type="match status" value="1"/>
</dbReference>
<dbReference type="Pfam" id="PF00046">
    <property type="entry name" value="Homeodomain"/>
    <property type="match status" value="1"/>
</dbReference>
<dbReference type="InterPro" id="IPR057993">
    <property type="entry name" value="HD-Zip_IV_C"/>
</dbReference>
<keyword evidence="15" id="KW-1185">Reference proteome</keyword>
<evidence type="ECO:0000256" key="10">
    <source>
        <dbReference type="RuleBase" id="RU000682"/>
    </source>
</evidence>